<feature type="region of interest" description="Disordered" evidence="2">
    <location>
        <begin position="45"/>
        <end position="94"/>
    </location>
</feature>
<dbReference type="RefSeq" id="WP_344122813.1">
    <property type="nucleotide sequence ID" value="NZ_BAAAOA010000028.1"/>
</dbReference>
<accession>A0ABP4WW84</accession>
<dbReference type="Gene3D" id="2.60.40.1240">
    <property type="match status" value="1"/>
</dbReference>
<feature type="transmembrane region" description="Helical" evidence="3">
    <location>
        <begin position="21"/>
        <end position="45"/>
    </location>
</feature>
<protein>
    <recommendedName>
        <fullName evidence="6">DUF4352 domain-containing protein</fullName>
    </recommendedName>
</protein>
<evidence type="ECO:0000313" key="5">
    <source>
        <dbReference type="Proteomes" id="UP001501204"/>
    </source>
</evidence>
<keyword evidence="5" id="KW-1185">Reference proteome</keyword>
<keyword evidence="3" id="KW-1133">Transmembrane helix</keyword>
<evidence type="ECO:0000256" key="2">
    <source>
        <dbReference type="SAM" id="MobiDB-lite"/>
    </source>
</evidence>
<evidence type="ECO:0000256" key="1">
    <source>
        <dbReference type="ARBA" id="ARBA00022729"/>
    </source>
</evidence>
<keyword evidence="3" id="KW-0812">Transmembrane</keyword>
<feature type="compositionally biased region" description="Low complexity" evidence="2">
    <location>
        <begin position="53"/>
        <end position="67"/>
    </location>
</feature>
<reference evidence="5" key="1">
    <citation type="journal article" date="2019" name="Int. J. Syst. Evol. Microbiol.">
        <title>The Global Catalogue of Microorganisms (GCM) 10K type strain sequencing project: providing services to taxonomists for standard genome sequencing and annotation.</title>
        <authorList>
            <consortium name="The Broad Institute Genomics Platform"/>
            <consortium name="The Broad Institute Genome Sequencing Center for Infectious Disease"/>
            <person name="Wu L."/>
            <person name="Ma J."/>
        </authorList>
    </citation>
    <scope>NUCLEOTIDE SEQUENCE [LARGE SCALE GENOMIC DNA]</scope>
    <source>
        <strain evidence="5">JCM 14735</strain>
    </source>
</reference>
<dbReference type="EMBL" id="BAAAOA010000028">
    <property type="protein sequence ID" value="GAA1764435.1"/>
    <property type="molecule type" value="Genomic_DNA"/>
</dbReference>
<evidence type="ECO:0000256" key="3">
    <source>
        <dbReference type="SAM" id="Phobius"/>
    </source>
</evidence>
<name>A0ABP4WW84_9MICC</name>
<dbReference type="InterPro" id="IPR029050">
    <property type="entry name" value="Immunoprotect_excell_Ig-like"/>
</dbReference>
<keyword evidence="3" id="KW-0472">Membrane</keyword>
<comment type="caution">
    <text evidence="4">The sequence shown here is derived from an EMBL/GenBank/DDBJ whole genome shotgun (WGS) entry which is preliminary data.</text>
</comment>
<gene>
    <name evidence="4" type="ORF">GCM10009767_24000</name>
</gene>
<evidence type="ECO:0000313" key="4">
    <source>
        <dbReference type="EMBL" id="GAA1764435.1"/>
    </source>
</evidence>
<feature type="compositionally biased region" description="Basic and acidic residues" evidence="2">
    <location>
        <begin position="77"/>
        <end position="90"/>
    </location>
</feature>
<keyword evidence="1" id="KW-0732">Signal</keyword>
<organism evidence="4 5">
    <name type="scientific">Kocuria aegyptia</name>
    <dbReference type="NCBI Taxonomy" id="330943"/>
    <lineage>
        <taxon>Bacteria</taxon>
        <taxon>Bacillati</taxon>
        <taxon>Actinomycetota</taxon>
        <taxon>Actinomycetes</taxon>
        <taxon>Micrococcales</taxon>
        <taxon>Micrococcaceae</taxon>
        <taxon>Kocuria</taxon>
    </lineage>
</organism>
<sequence>MAQEISTPSGAQAQKRRRWSAPLIAGVSAGAVGLVVGFGAGVGAASDKQPVAQSSSATSESSAGGQEITDATNTEESGSHEELVVDEPKSGRAVPGGWGMTMPAEDDIHSTQYPAENKGLVMTVDKFVETPTITINDSGYRSDSPLAEWRDVPPDKEGKFFVAETTIKNNTDSALDLTCSSPVDIRLLDDEGKSFGPIENLYEMQGNPECNYQLEPGFESKMNYAFAAPHGAKAEMIVFAPLSFDGDDYEQPGTGIRVGQN</sequence>
<dbReference type="Proteomes" id="UP001501204">
    <property type="component" value="Unassembled WGS sequence"/>
</dbReference>
<evidence type="ECO:0008006" key="6">
    <source>
        <dbReference type="Google" id="ProtNLM"/>
    </source>
</evidence>
<proteinExistence type="predicted"/>